<accession>A0A142EJ97</accession>
<dbReference type="KEGG" id="alm:AO498_02255"/>
<dbReference type="PANTHER" id="PTHR34265:SF1">
    <property type="entry name" value="TYPE III PANTOTHENATE KINASE"/>
    <property type="match status" value="1"/>
</dbReference>
<keyword evidence="16" id="KW-0479">Metal-binding</keyword>
<dbReference type="SUPFAM" id="SSF53067">
    <property type="entry name" value="Actin-like ATPase domain"/>
    <property type="match status" value="2"/>
</dbReference>
<feature type="binding site" evidence="16">
    <location>
        <position position="82"/>
    </location>
    <ligand>
        <name>substrate</name>
    </ligand>
</feature>
<evidence type="ECO:0000256" key="5">
    <source>
        <dbReference type="ARBA" id="ARBA00011738"/>
    </source>
</evidence>
<comment type="pathway">
    <text evidence="4 16">Cofactor biosynthesis; coenzyme A biosynthesis; CoA from (R)-pantothenate: step 1/5.</text>
</comment>
<dbReference type="Proteomes" id="UP000073816">
    <property type="component" value="Chromosome"/>
</dbReference>
<comment type="cofactor">
    <cofactor evidence="16">
        <name>NH4(+)</name>
        <dbReference type="ChEBI" id="CHEBI:28938"/>
    </cofactor>
    <cofactor evidence="16">
        <name>K(+)</name>
        <dbReference type="ChEBI" id="CHEBI:29103"/>
    </cofactor>
    <text evidence="16">A monovalent cation. Ammonium or potassium.</text>
</comment>
<evidence type="ECO:0000256" key="14">
    <source>
        <dbReference type="ARBA" id="ARBA00038036"/>
    </source>
</evidence>
<keyword evidence="11 16" id="KW-0067">ATP-binding</keyword>
<dbReference type="GO" id="GO:0005737">
    <property type="term" value="C:cytoplasm"/>
    <property type="evidence" value="ECO:0007669"/>
    <property type="project" value="UniProtKB-SubCell"/>
</dbReference>
<dbReference type="GO" id="GO:0005524">
    <property type="term" value="F:ATP binding"/>
    <property type="evidence" value="ECO:0007669"/>
    <property type="project" value="UniProtKB-UniRule"/>
</dbReference>
<evidence type="ECO:0000313" key="18">
    <source>
        <dbReference type="Proteomes" id="UP000073816"/>
    </source>
</evidence>
<dbReference type="OrthoDB" id="9804707at2"/>
<dbReference type="CDD" id="cd24015">
    <property type="entry name" value="ASKHA_NBD_PanK-III"/>
    <property type="match status" value="1"/>
</dbReference>
<comment type="similarity">
    <text evidence="14 16">Belongs to the type III pantothenate kinase family.</text>
</comment>
<keyword evidence="12 16" id="KW-0630">Potassium</keyword>
<name>A0A142EJ97_9BACT</name>
<dbReference type="AlphaFoldDB" id="A0A142EJ97"/>
<evidence type="ECO:0000313" key="17">
    <source>
        <dbReference type="EMBL" id="AMQ55202.1"/>
    </source>
</evidence>
<keyword evidence="13 16" id="KW-0173">Coenzyme A biosynthesis</keyword>
<keyword evidence="7 16" id="KW-0963">Cytoplasm</keyword>
<proteinExistence type="inferred from homology"/>
<organism evidence="17 18">
    <name type="scientific">Algoriphagus sanaruensis</name>
    <dbReference type="NCBI Taxonomy" id="1727163"/>
    <lineage>
        <taxon>Bacteria</taxon>
        <taxon>Pseudomonadati</taxon>
        <taxon>Bacteroidota</taxon>
        <taxon>Cytophagia</taxon>
        <taxon>Cytophagales</taxon>
        <taxon>Cyclobacteriaceae</taxon>
        <taxon>Algoriphagus</taxon>
    </lineage>
</organism>
<dbReference type="GO" id="GO:0015937">
    <property type="term" value="P:coenzyme A biosynthetic process"/>
    <property type="evidence" value="ECO:0007669"/>
    <property type="project" value="UniProtKB-UniRule"/>
</dbReference>
<dbReference type="PANTHER" id="PTHR34265">
    <property type="entry name" value="TYPE III PANTOTHENATE KINASE"/>
    <property type="match status" value="1"/>
</dbReference>
<evidence type="ECO:0000256" key="9">
    <source>
        <dbReference type="ARBA" id="ARBA00022741"/>
    </source>
</evidence>
<comment type="subcellular location">
    <subcellularLocation>
        <location evidence="3 16">Cytoplasm</location>
    </subcellularLocation>
</comment>
<reference evidence="18" key="1">
    <citation type="submission" date="2015-09" db="EMBL/GenBank/DDBJ databases">
        <title>Complete sequence of Algoriphagus sp. M8-2.</title>
        <authorList>
            <person name="Shintani M."/>
        </authorList>
    </citation>
    <scope>NUCLEOTIDE SEQUENCE [LARGE SCALE GENOMIC DNA]</scope>
    <source>
        <strain evidence="18">M8-2</strain>
    </source>
</reference>
<comment type="function">
    <text evidence="16">Catalyzes the phosphorylation of pantothenate (Pan), the first step in CoA biosynthesis.</text>
</comment>
<keyword evidence="9 16" id="KW-0547">Nucleotide-binding</keyword>
<evidence type="ECO:0000256" key="2">
    <source>
        <dbReference type="ARBA" id="ARBA00001958"/>
    </source>
</evidence>
<evidence type="ECO:0000256" key="11">
    <source>
        <dbReference type="ARBA" id="ARBA00022840"/>
    </source>
</evidence>
<gene>
    <name evidence="16" type="primary">coaX</name>
    <name evidence="17" type="ORF">AO498_02255</name>
</gene>
<dbReference type="HAMAP" id="MF_01274">
    <property type="entry name" value="Pantothen_kinase_3"/>
    <property type="match status" value="1"/>
</dbReference>
<dbReference type="Pfam" id="PF03309">
    <property type="entry name" value="Pan_kinase"/>
    <property type="match status" value="1"/>
</dbReference>
<keyword evidence="18" id="KW-1185">Reference proteome</keyword>
<evidence type="ECO:0000256" key="6">
    <source>
        <dbReference type="ARBA" id="ARBA00012102"/>
    </source>
</evidence>
<dbReference type="EMBL" id="CP012836">
    <property type="protein sequence ID" value="AMQ55202.1"/>
    <property type="molecule type" value="Genomic_DNA"/>
</dbReference>
<evidence type="ECO:0000256" key="8">
    <source>
        <dbReference type="ARBA" id="ARBA00022679"/>
    </source>
</evidence>
<feature type="binding site" evidence="16">
    <location>
        <position position="115"/>
    </location>
    <ligand>
        <name>ATP</name>
        <dbReference type="ChEBI" id="CHEBI:30616"/>
    </ligand>
</feature>
<dbReference type="EC" id="2.7.1.33" evidence="6 16"/>
<evidence type="ECO:0000256" key="1">
    <source>
        <dbReference type="ARBA" id="ARBA00001206"/>
    </source>
</evidence>
<dbReference type="RefSeq" id="WP_067543206.1">
    <property type="nucleotide sequence ID" value="NZ_CP012836.1"/>
</dbReference>
<feature type="active site" description="Proton acceptor" evidence="16">
    <location>
        <position position="91"/>
    </location>
</feature>
<feature type="binding site" evidence="16">
    <location>
        <begin position="89"/>
        <end position="92"/>
    </location>
    <ligand>
        <name>substrate</name>
    </ligand>
</feature>
<evidence type="ECO:0000256" key="7">
    <source>
        <dbReference type="ARBA" id="ARBA00022490"/>
    </source>
</evidence>
<dbReference type="STRING" id="1727163.AO498_02255"/>
<reference evidence="17 18" key="2">
    <citation type="journal article" date="2016" name="Genome Announc.">
        <title>Complete Genome Sequence of Algoriphagus sp. Strain M8-2, Isolated from a Brackish Lake.</title>
        <authorList>
            <person name="Muraguchi Y."/>
            <person name="Kushimoto K."/>
            <person name="Ohtsubo Y."/>
            <person name="Suzuki T."/>
            <person name="Dohra H."/>
            <person name="Kimbara K."/>
            <person name="Shintani M."/>
        </authorList>
    </citation>
    <scope>NUCLEOTIDE SEQUENCE [LARGE SCALE GENOMIC DNA]</scope>
    <source>
        <strain evidence="17 18">M8-2</strain>
    </source>
</reference>
<feature type="binding site" evidence="16">
    <location>
        <begin position="7"/>
        <end position="14"/>
    </location>
    <ligand>
        <name>ATP</name>
        <dbReference type="ChEBI" id="CHEBI:30616"/>
    </ligand>
</feature>
<comment type="cofactor">
    <cofactor evidence="2">
        <name>K(+)</name>
        <dbReference type="ChEBI" id="CHEBI:29103"/>
    </cofactor>
</comment>
<comment type="subunit">
    <text evidence="5 16">Homodimer.</text>
</comment>
<keyword evidence="10 16" id="KW-0418">Kinase</keyword>
<dbReference type="UniPathway" id="UPA00241">
    <property type="reaction ID" value="UER00352"/>
</dbReference>
<protein>
    <recommendedName>
        <fullName evidence="15 16">Type III pantothenate kinase</fullName>
        <ecNumber evidence="6 16">2.7.1.33</ecNumber>
    </recommendedName>
    <alternativeName>
        <fullName evidence="16">PanK-III</fullName>
    </alternativeName>
    <alternativeName>
        <fullName evidence="16">Pantothenic acid kinase</fullName>
    </alternativeName>
</protein>
<dbReference type="PATRIC" id="fig|1727163.4.peg.474"/>
<evidence type="ECO:0000256" key="3">
    <source>
        <dbReference type="ARBA" id="ARBA00004496"/>
    </source>
</evidence>
<sequence>MRNLVIDIGNTRIKSALFDGENLLEESSFENLEVGLKYWKNLQFDFVLVSSVKQQKEELDQILPFGFLFLDSKTTSPVTNGYASPESLGLDRLAAAVGAWKLAGEGPVMAIDLGTCITYELVDPNGVYLGGAISPGVQMRAKAMHQFTAKLPLLEKIEIAPSAWGDHTKACMQAGIFHGVKGEIEEFIEAYSLKFPEIKVFICGGDAQSFESIAKDHIFVVPNLVLYGLNAILNHNVE</sequence>
<dbReference type="InterPro" id="IPR043129">
    <property type="entry name" value="ATPase_NBD"/>
</dbReference>
<evidence type="ECO:0000256" key="10">
    <source>
        <dbReference type="ARBA" id="ARBA00022777"/>
    </source>
</evidence>
<evidence type="ECO:0000256" key="12">
    <source>
        <dbReference type="ARBA" id="ARBA00022958"/>
    </source>
</evidence>
<comment type="catalytic activity">
    <reaction evidence="1 16">
        <text>(R)-pantothenate + ATP = (R)-4'-phosphopantothenate + ADP + H(+)</text>
        <dbReference type="Rhea" id="RHEA:16373"/>
        <dbReference type="ChEBI" id="CHEBI:10986"/>
        <dbReference type="ChEBI" id="CHEBI:15378"/>
        <dbReference type="ChEBI" id="CHEBI:29032"/>
        <dbReference type="ChEBI" id="CHEBI:30616"/>
        <dbReference type="ChEBI" id="CHEBI:456216"/>
        <dbReference type="EC" id="2.7.1.33"/>
    </reaction>
</comment>
<dbReference type="InterPro" id="IPR004619">
    <property type="entry name" value="Type_III_PanK"/>
</dbReference>
<evidence type="ECO:0000256" key="15">
    <source>
        <dbReference type="ARBA" id="ARBA00040883"/>
    </source>
</evidence>
<dbReference type="NCBIfam" id="TIGR00671">
    <property type="entry name" value="baf"/>
    <property type="match status" value="1"/>
</dbReference>
<evidence type="ECO:0000256" key="13">
    <source>
        <dbReference type="ARBA" id="ARBA00022993"/>
    </source>
</evidence>
<keyword evidence="8 16" id="KW-0808">Transferase</keyword>
<dbReference type="GO" id="GO:0046872">
    <property type="term" value="F:metal ion binding"/>
    <property type="evidence" value="ECO:0007669"/>
    <property type="project" value="UniProtKB-KW"/>
</dbReference>
<evidence type="ECO:0000256" key="4">
    <source>
        <dbReference type="ARBA" id="ARBA00005225"/>
    </source>
</evidence>
<dbReference type="GO" id="GO:0004594">
    <property type="term" value="F:pantothenate kinase activity"/>
    <property type="evidence" value="ECO:0007669"/>
    <property type="project" value="UniProtKB-UniRule"/>
</dbReference>
<feature type="binding site" evidence="16">
    <location>
        <position position="168"/>
    </location>
    <ligand>
        <name>substrate</name>
    </ligand>
</feature>
<evidence type="ECO:0000256" key="16">
    <source>
        <dbReference type="HAMAP-Rule" id="MF_01274"/>
    </source>
</evidence>
<dbReference type="Gene3D" id="3.30.420.40">
    <property type="match status" value="1"/>
</dbReference>
<feature type="binding site" evidence="16">
    <location>
        <position position="112"/>
    </location>
    <ligand>
        <name>K(+)</name>
        <dbReference type="ChEBI" id="CHEBI:29103"/>
    </ligand>
</feature>